<proteinExistence type="predicted"/>
<dbReference type="GO" id="GO:0016787">
    <property type="term" value="F:hydrolase activity"/>
    <property type="evidence" value="ECO:0007669"/>
    <property type="project" value="InterPro"/>
</dbReference>
<dbReference type="Pfam" id="PF00149">
    <property type="entry name" value="Metallophos"/>
    <property type="match status" value="1"/>
</dbReference>
<dbReference type="InterPro" id="IPR050341">
    <property type="entry name" value="PP1_catalytic_subunit"/>
</dbReference>
<reference evidence="2 3" key="1">
    <citation type="journal article" date="2016" name="Sci. Rep.">
        <title>Metabolic traits of an uncultured archaeal lineage -MSBL1- from brine pools of the Red Sea.</title>
        <authorList>
            <person name="Mwirichia R."/>
            <person name="Alam I."/>
            <person name="Rashid M."/>
            <person name="Vinu M."/>
            <person name="Ba-Alawi W."/>
            <person name="Anthony Kamau A."/>
            <person name="Kamanda Ngugi D."/>
            <person name="Goker M."/>
            <person name="Klenk H.P."/>
            <person name="Bajic V."/>
            <person name="Stingl U."/>
        </authorList>
    </citation>
    <scope>NUCLEOTIDE SEQUENCE [LARGE SCALE GENOMIC DNA]</scope>
    <source>
        <strain evidence="2">SCGC-AAA259E17</strain>
    </source>
</reference>
<dbReference type="InterPro" id="IPR004843">
    <property type="entry name" value="Calcineurin-like_PHP"/>
</dbReference>
<dbReference type="InterPro" id="IPR029052">
    <property type="entry name" value="Metallo-depent_PP-like"/>
</dbReference>
<dbReference type="SUPFAM" id="SSF56300">
    <property type="entry name" value="Metallo-dependent phosphatases"/>
    <property type="match status" value="1"/>
</dbReference>
<organism evidence="2 3">
    <name type="scientific">candidate division MSBL1 archaeon SCGC-AAA259E17</name>
    <dbReference type="NCBI Taxonomy" id="1698263"/>
    <lineage>
        <taxon>Archaea</taxon>
        <taxon>Methanobacteriati</taxon>
        <taxon>Methanobacteriota</taxon>
        <taxon>candidate division MSBL1</taxon>
    </lineage>
</organism>
<dbReference type="PANTHER" id="PTHR11668:SF496">
    <property type="entry name" value="SERINE_THREONINE-PROTEIN PHOSPHATASE"/>
    <property type="match status" value="1"/>
</dbReference>
<evidence type="ECO:0000313" key="2">
    <source>
        <dbReference type="EMBL" id="KXA92454.1"/>
    </source>
</evidence>
<feature type="domain" description="Serine/threonine specific protein phosphatases" evidence="1">
    <location>
        <begin position="2"/>
        <end position="268"/>
    </location>
</feature>
<dbReference type="PRINTS" id="PR00114">
    <property type="entry name" value="STPHPHTASE"/>
</dbReference>
<name>A0A133UE47_9EURY</name>
<dbReference type="CDD" id="cd00144">
    <property type="entry name" value="MPP_PPP_family"/>
    <property type="match status" value="1"/>
</dbReference>
<dbReference type="SMART" id="SM00156">
    <property type="entry name" value="PP2Ac"/>
    <property type="match status" value="1"/>
</dbReference>
<dbReference type="Proteomes" id="UP000070373">
    <property type="component" value="Unassembled WGS sequence"/>
</dbReference>
<accession>A0A133UE47</accession>
<evidence type="ECO:0000313" key="3">
    <source>
        <dbReference type="Proteomes" id="UP000070373"/>
    </source>
</evidence>
<dbReference type="InterPro" id="IPR006186">
    <property type="entry name" value="Ser/Thr-sp_prot-phosphatase"/>
</dbReference>
<protein>
    <recommendedName>
        <fullName evidence="1">Serine/threonine specific protein phosphatases domain-containing protein</fullName>
    </recommendedName>
</protein>
<keyword evidence="3" id="KW-1185">Reference proteome</keyword>
<gene>
    <name evidence="2" type="ORF">AKJ64_03105</name>
</gene>
<dbReference type="PANTHER" id="PTHR11668">
    <property type="entry name" value="SERINE/THREONINE PROTEIN PHOSPHATASE"/>
    <property type="match status" value="1"/>
</dbReference>
<comment type="caution">
    <text evidence="2">The sequence shown here is derived from an EMBL/GenBank/DDBJ whole genome shotgun (WGS) entry which is preliminary data.</text>
</comment>
<dbReference type="AlphaFoldDB" id="A0A133UE47"/>
<dbReference type="Gene3D" id="3.60.21.10">
    <property type="match status" value="1"/>
</dbReference>
<evidence type="ECO:0000259" key="1">
    <source>
        <dbReference type="SMART" id="SM00156"/>
    </source>
</evidence>
<dbReference type="EMBL" id="LHXN01000050">
    <property type="protein sequence ID" value="KXA92454.1"/>
    <property type="molecule type" value="Genomic_DNA"/>
</dbReference>
<sequence length="270" mass="31097">MKEKIPDLVEDEKLITLEDRSRAIFVGDTHGDLEASKMIWNRFGDEVKNGQTYLVFLGDYVDRGSKSQENIDFLLDKKRECPKGLILFLGNHDAYHLRELSPSDFWQSLTSQDYEYYKDLYLLPWLAESKGLVATHGALPFVPDLQELEGMEEEIFEKKNELDIPIWVSITWGDINDTISGAQMDPLTGRPQFGQEIIFKYLQKNDWNILIRAHQPGMQGWSFSDNVLTIFTSKAYVRMGRAQERSVAVVELEGRVETRDDVRVLGLSEI</sequence>